<keyword evidence="8" id="KW-1185">Reference proteome</keyword>
<reference evidence="7" key="1">
    <citation type="submission" date="2022-11" db="EMBL/GenBank/DDBJ databases">
        <authorList>
            <person name="Kikuchi T."/>
        </authorList>
    </citation>
    <scope>NUCLEOTIDE SEQUENCE</scope>
    <source>
        <strain evidence="7">PS1010</strain>
    </source>
</reference>
<dbReference type="SUPFAM" id="SSF50978">
    <property type="entry name" value="WD40 repeat-like"/>
    <property type="match status" value="1"/>
</dbReference>
<protein>
    <recommendedName>
        <fullName evidence="9">LisH domain-containing protein</fullName>
    </recommendedName>
</protein>
<dbReference type="Gene3D" id="2.130.10.10">
    <property type="entry name" value="YVTN repeat-like/Quinoprotein amine dehydrogenase"/>
    <property type="match status" value="1"/>
</dbReference>
<evidence type="ECO:0000256" key="5">
    <source>
        <dbReference type="ARBA" id="ARBA00025741"/>
    </source>
</evidence>
<dbReference type="InterPro" id="IPR045183">
    <property type="entry name" value="Ebi-like"/>
</dbReference>
<accession>A0A9P1J1L1</accession>
<organism evidence="7 8">
    <name type="scientific">Caenorhabditis angaria</name>
    <dbReference type="NCBI Taxonomy" id="860376"/>
    <lineage>
        <taxon>Eukaryota</taxon>
        <taxon>Metazoa</taxon>
        <taxon>Ecdysozoa</taxon>
        <taxon>Nematoda</taxon>
        <taxon>Chromadorea</taxon>
        <taxon>Rhabditida</taxon>
        <taxon>Rhabditina</taxon>
        <taxon>Rhabditomorpha</taxon>
        <taxon>Rhabditoidea</taxon>
        <taxon>Rhabditidae</taxon>
        <taxon>Peloderinae</taxon>
        <taxon>Caenorhabditis</taxon>
    </lineage>
</organism>
<dbReference type="EMBL" id="CANHGI010000006">
    <property type="protein sequence ID" value="CAI5454607.1"/>
    <property type="molecule type" value="Genomic_DNA"/>
</dbReference>
<dbReference type="Gene3D" id="1.20.960.30">
    <property type="match status" value="1"/>
</dbReference>
<comment type="subcellular location">
    <subcellularLocation>
        <location evidence="1">Nucleus</location>
    </subcellularLocation>
</comment>
<dbReference type="InterPro" id="IPR036322">
    <property type="entry name" value="WD40_repeat_dom_sf"/>
</dbReference>
<comment type="similarity">
    <text evidence="5">Belongs to the WD repeat EBI family.</text>
</comment>
<evidence type="ECO:0000256" key="3">
    <source>
        <dbReference type="ARBA" id="ARBA00022737"/>
    </source>
</evidence>
<evidence type="ECO:0000313" key="7">
    <source>
        <dbReference type="EMBL" id="CAI5454607.1"/>
    </source>
</evidence>
<evidence type="ECO:0000256" key="4">
    <source>
        <dbReference type="ARBA" id="ARBA00023242"/>
    </source>
</evidence>
<dbReference type="PANTHER" id="PTHR22846:SF42">
    <property type="match status" value="1"/>
</dbReference>
<dbReference type="PROSITE" id="PS50896">
    <property type="entry name" value="LISH"/>
    <property type="match status" value="1"/>
</dbReference>
<evidence type="ECO:0008006" key="9">
    <source>
        <dbReference type="Google" id="ProtNLM"/>
    </source>
</evidence>
<evidence type="ECO:0000256" key="2">
    <source>
        <dbReference type="ARBA" id="ARBA00022574"/>
    </source>
</evidence>
<dbReference type="PROSITE" id="PS50082">
    <property type="entry name" value="WD_REPEATS_2"/>
    <property type="match status" value="1"/>
</dbReference>
<name>A0A9P1J1L1_9PELO</name>
<dbReference type="AlphaFoldDB" id="A0A9P1J1L1"/>
<dbReference type="InterPro" id="IPR006594">
    <property type="entry name" value="LisH"/>
</dbReference>
<evidence type="ECO:0000256" key="1">
    <source>
        <dbReference type="ARBA" id="ARBA00004123"/>
    </source>
</evidence>
<keyword evidence="4" id="KW-0539">Nucleus</keyword>
<dbReference type="InterPro" id="IPR015943">
    <property type="entry name" value="WD40/YVTN_repeat-like_dom_sf"/>
</dbReference>
<feature type="repeat" description="WD" evidence="6">
    <location>
        <begin position="315"/>
        <end position="346"/>
    </location>
</feature>
<dbReference type="PANTHER" id="PTHR22846">
    <property type="entry name" value="WD40 REPEAT PROTEIN"/>
    <property type="match status" value="1"/>
</dbReference>
<keyword evidence="3" id="KW-0677">Repeat</keyword>
<dbReference type="SMART" id="SM00320">
    <property type="entry name" value="WD40"/>
    <property type="match status" value="6"/>
</dbReference>
<keyword evidence="2 6" id="KW-0853">WD repeat</keyword>
<dbReference type="OrthoDB" id="10261640at2759"/>
<dbReference type="InterPro" id="IPR001680">
    <property type="entry name" value="WD40_rpt"/>
</dbReference>
<evidence type="ECO:0000256" key="6">
    <source>
        <dbReference type="PROSITE-ProRule" id="PRU00221"/>
    </source>
</evidence>
<dbReference type="GO" id="GO:0000118">
    <property type="term" value="C:histone deacetylase complex"/>
    <property type="evidence" value="ECO:0007669"/>
    <property type="project" value="TreeGrafter"/>
</dbReference>
<gene>
    <name evidence="7" type="ORF">CAMP_LOCUS17244</name>
</gene>
<sequence length="475" mass="53972">MGVDNIDTIKFIIWKFMVEQGLEHSAFSFFHEANVSHSKILDGDDNCPRDALIMLLNHSSELLNYSDEEDEEPEENHLIKKARYLHGLESLTRTRDVGKARHREPFFKPSSQFPSNSILLMNGHSTEGVSCAWHPTEDCILSTSGGFIYGQDSTVRIWNLNTQAERWTSAEQILKDSPVFCKKDTPVSCASWCTKTQDKHIFAMGTDSGEVGLYQRDFRNISSTNVDGSVKLLTWSPETAEGPDYLGCATFEGDIVIFDCTDRLNGLKQPVKKLKKSGFIREMYFLSHDTGKIIVDDDKVLYLYSLKSDEPVRKFFGHRDMILSHTPAPKYNLFSSSALDGTVRIWTPDQSIAKQTHQLSGSALFSRWSPNSETIIAQSDDLVVTHFDIPTGKRLKEILYCPGTDAEFSHNGNMFAVGCDEGMVYVWDSRSYEMVRVQKRDDDHTRLVELHWSHDDKKIAAMYEDGGVRLFDMRV</sequence>
<dbReference type="GO" id="GO:0003714">
    <property type="term" value="F:transcription corepressor activity"/>
    <property type="evidence" value="ECO:0007669"/>
    <property type="project" value="InterPro"/>
</dbReference>
<dbReference type="Pfam" id="PF00400">
    <property type="entry name" value="WD40"/>
    <property type="match status" value="3"/>
</dbReference>
<proteinExistence type="inferred from homology"/>
<dbReference type="GO" id="GO:0006357">
    <property type="term" value="P:regulation of transcription by RNA polymerase II"/>
    <property type="evidence" value="ECO:0007669"/>
    <property type="project" value="TreeGrafter"/>
</dbReference>
<evidence type="ECO:0000313" key="8">
    <source>
        <dbReference type="Proteomes" id="UP001152747"/>
    </source>
</evidence>
<comment type="caution">
    <text evidence="7">The sequence shown here is derived from an EMBL/GenBank/DDBJ whole genome shotgun (WGS) entry which is preliminary data.</text>
</comment>
<dbReference type="Proteomes" id="UP001152747">
    <property type="component" value="Unassembled WGS sequence"/>
</dbReference>